<feature type="binding site" evidence="8">
    <location>
        <position position="282"/>
    </location>
    <ligand>
        <name>substrate</name>
    </ligand>
</feature>
<dbReference type="NCBIfam" id="TIGR00329">
    <property type="entry name" value="gcp_kae1"/>
    <property type="match status" value="1"/>
</dbReference>
<name>A0A1Q8QYX9_9FIRM</name>
<protein>
    <recommendedName>
        <fullName evidence="8">tRNA N6-adenosine threonylcarbamoyltransferase</fullName>
        <ecNumber evidence="8">2.3.1.234</ecNumber>
    </recommendedName>
    <alternativeName>
        <fullName evidence="8">N6-L-threonylcarbamoyladenine synthase</fullName>
        <shortName evidence="8">t(6)A synthase</shortName>
    </alternativeName>
    <alternativeName>
        <fullName evidence="8">t(6)A37 threonylcarbamoyladenosine biosynthesis protein TsaD</fullName>
    </alternativeName>
    <alternativeName>
        <fullName evidence="8">tRNA threonylcarbamoyladenosine biosynthesis protein TsaD</fullName>
    </alternativeName>
</protein>
<dbReference type="GO" id="GO:0005737">
    <property type="term" value="C:cytoplasm"/>
    <property type="evidence" value="ECO:0007669"/>
    <property type="project" value="UniProtKB-SubCell"/>
</dbReference>
<dbReference type="PANTHER" id="PTHR11735:SF6">
    <property type="entry name" value="TRNA N6-ADENOSINE THREONYLCARBAMOYLTRANSFERASE, MITOCHONDRIAL"/>
    <property type="match status" value="1"/>
</dbReference>
<evidence type="ECO:0000256" key="7">
    <source>
        <dbReference type="ARBA" id="ARBA00048117"/>
    </source>
</evidence>
<dbReference type="PRINTS" id="PR00789">
    <property type="entry name" value="OSIALOPTASE"/>
</dbReference>
<dbReference type="OrthoDB" id="9806197at2"/>
<dbReference type="PANTHER" id="PTHR11735">
    <property type="entry name" value="TRNA N6-ADENOSINE THREONYLCARBAMOYLTRANSFERASE"/>
    <property type="match status" value="1"/>
</dbReference>
<dbReference type="GO" id="GO:0005506">
    <property type="term" value="F:iron ion binding"/>
    <property type="evidence" value="ECO:0007669"/>
    <property type="project" value="UniProtKB-UniRule"/>
</dbReference>
<dbReference type="SUPFAM" id="SSF53067">
    <property type="entry name" value="Actin-like ATPase domain"/>
    <property type="match status" value="2"/>
</dbReference>
<keyword evidence="6 8" id="KW-0012">Acyltransferase</keyword>
<dbReference type="Gene3D" id="3.30.420.40">
    <property type="match status" value="2"/>
</dbReference>
<keyword evidence="3 8" id="KW-0819">tRNA processing</keyword>
<dbReference type="InterPro" id="IPR022450">
    <property type="entry name" value="TsaD"/>
</dbReference>
<comment type="caution">
    <text evidence="10">The sequence shown here is derived from an EMBL/GenBank/DDBJ whole genome shotgun (WGS) entry which is preliminary data.</text>
</comment>
<dbReference type="EC" id="2.3.1.234" evidence="8"/>
<gene>
    <name evidence="8" type="primary">tsaD</name>
    <name evidence="10" type="ORF">DSOL_1553</name>
</gene>
<keyword evidence="5 8" id="KW-0408">Iron</keyword>
<dbReference type="HAMAP" id="MF_01445">
    <property type="entry name" value="TsaD"/>
    <property type="match status" value="1"/>
</dbReference>
<feature type="binding site" evidence="8">
    <location>
        <position position="119"/>
    </location>
    <ligand>
        <name>Fe cation</name>
        <dbReference type="ChEBI" id="CHEBI:24875"/>
    </ligand>
</feature>
<evidence type="ECO:0000256" key="8">
    <source>
        <dbReference type="HAMAP-Rule" id="MF_01445"/>
    </source>
</evidence>
<reference evidence="10 11" key="1">
    <citation type="submission" date="2016-09" db="EMBL/GenBank/DDBJ databases">
        <title>Complete genome of Desulfosporosinus sp. OL.</title>
        <authorList>
            <person name="Mardanov A."/>
            <person name="Beletsky A."/>
            <person name="Panova A."/>
            <person name="Karnachuk O."/>
            <person name="Ravin N."/>
        </authorList>
    </citation>
    <scope>NUCLEOTIDE SEQUENCE [LARGE SCALE GENOMIC DNA]</scope>
    <source>
        <strain evidence="10 11">OL</strain>
    </source>
</reference>
<comment type="cofactor">
    <cofactor evidence="8">
        <name>Fe(2+)</name>
        <dbReference type="ChEBI" id="CHEBI:29033"/>
    </cofactor>
    <text evidence="8">Binds 1 Fe(2+) ion per subunit.</text>
</comment>
<keyword evidence="11" id="KW-1185">Reference proteome</keyword>
<dbReference type="CDD" id="cd24133">
    <property type="entry name" value="ASKHA_NBD_TsaD_bac"/>
    <property type="match status" value="1"/>
</dbReference>
<dbReference type="EMBL" id="MLBF01000008">
    <property type="protein sequence ID" value="OLN32515.1"/>
    <property type="molecule type" value="Genomic_DNA"/>
</dbReference>
<dbReference type="Proteomes" id="UP000186102">
    <property type="component" value="Unassembled WGS sequence"/>
</dbReference>
<evidence type="ECO:0000256" key="1">
    <source>
        <dbReference type="ARBA" id="ARBA00022490"/>
    </source>
</evidence>
<evidence type="ECO:0000256" key="5">
    <source>
        <dbReference type="ARBA" id="ARBA00023004"/>
    </source>
</evidence>
<dbReference type="InterPro" id="IPR017861">
    <property type="entry name" value="KAE1/TsaD"/>
</dbReference>
<sequence>MTGSQKDQVIILGIETSCDETSAAILVDGTDLRSHVISSQIATHQKYGGVVPEIASREHSLHLQPVVQQALDEAKVGFSNLSAIAVTHGPGLVGSLLVGVSGAKAMAYAAGIPLLGINHLEGHIYANFLHHQDIEFPFLSLLVSGGHTHLILFEAHGQYQVLGQTRDDAAGEALDKVARTLGLGYPGGPQIQKVAQEGDAQAFKFPRAMLEPTSLDFSFSGMKSAVLNTLNSAHMRGETLRVPDLAASFQQAIVDVLVRKALMAIDQTGVKTLLLAGGVAANRLLRETLAQTLAERSVRLVSPPPLFCTDNGAMIAVAGYYHYLAGDYAPWTLNAVPGLGLV</sequence>
<accession>A0A1Q8QYX9</accession>
<dbReference type="NCBIfam" id="TIGR03723">
    <property type="entry name" value="T6A_TsaD_YgjD"/>
    <property type="match status" value="1"/>
</dbReference>
<dbReference type="STRING" id="1888891.DSOL_1553"/>
<evidence type="ECO:0000259" key="9">
    <source>
        <dbReference type="Pfam" id="PF00814"/>
    </source>
</evidence>
<evidence type="ECO:0000256" key="3">
    <source>
        <dbReference type="ARBA" id="ARBA00022694"/>
    </source>
</evidence>
<dbReference type="AlphaFoldDB" id="A0A1Q8QYX9"/>
<comment type="subcellular location">
    <subcellularLocation>
        <location evidence="8">Cytoplasm</location>
    </subcellularLocation>
</comment>
<keyword evidence="2 8" id="KW-0808">Transferase</keyword>
<evidence type="ECO:0000313" key="10">
    <source>
        <dbReference type="EMBL" id="OLN32515.1"/>
    </source>
</evidence>
<comment type="function">
    <text evidence="8">Required for the formation of a threonylcarbamoyl group on adenosine at position 37 (t(6)A37) in tRNAs that read codons beginning with adenine. Is involved in the transfer of the threonylcarbamoyl moiety of threonylcarbamoyl-AMP (TC-AMP) to the N6 group of A37, together with TsaE and TsaB. TsaD likely plays a direct catalytic role in this reaction.</text>
</comment>
<evidence type="ECO:0000313" key="11">
    <source>
        <dbReference type="Proteomes" id="UP000186102"/>
    </source>
</evidence>
<dbReference type="FunFam" id="3.30.420.40:FF:000040">
    <property type="entry name" value="tRNA N6-adenosine threonylcarbamoyltransferase"/>
    <property type="match status" value="1"/>
</dbReference>
<comment type="similarity">
    <text evidence="8">Belongs to the KAE1 / TsaD family.</text>
</comment>
<dbReference type="RefSeq" id="WP_075364324.1">
    <property type="nucleotide sequence ID" value="NZ_MLBF01000008.1"/>
</dbReference>
<feature type="binding site" evidence="8">
    <location>
        <position position="123"/>
    </location>
    <ligand>
        <name>Fe cation</name>
        <dbReference type="ChEBI" id="CHEBI:24875"/>
    </ligand>
</feature>
<feature type="domain" description="Gcp-like" evidence="9">
    <location>
        <begin position="32"/>
        <end position="316"/>
    </location>
</feature>
<dbReference type="Pfam" id="PF00814">
    <property type="entry name" value="TsaD"/>
    <property type="match status" value="1"/>
</dbReference>
<evidence type="ECO:0000256" key="4">
    <source>
        <dbReference type="ARBA" id="ARBA00022723"/>
    </source>
</evidence>
<keyword evidence="4 8" id="KW-0479">Metal-binding</keyword>
<feature type="binding site" evidence="8">
    <location>
        <begin position="142"/>
        <end position="146"/>
    </location>
    <ligand>
        <name>substrate</name>
    </ligand>
</feature>
<comment type="caution">
    <text evidence="8">Lacks conserved residue(s) required for the propagation of feature annotation.</text>
</comment>
<evidence type="ECO:0000256" key="2">
    <source>
        <dbReference type="ARBA" id="ARBA00022679"/>
    </source>
</evidence>
<dbReference type="InterPro" id="IPR043129">
    <property type="entry name" value="ATPase_NBD"/>
</dbReference>
<feature type="binding site" evidence="8">
    <location>
        <position position="175"/>
    </location>
    <ligand>
        <name>substrate</name>
    </ligand>
</feature>
<feature type="binding site" evidence="8">
    <location>
        <position position="188"/>
    </location>
    <ligand>
        <name>substrate</name>
    </ligand>
</feature>
<dbReference type="FunFam" id="3.30.420.40:FF:000012">
    <property type="entry name" value="tRNA N6-adenosine threonylcarbamoyltransferase"/>
    <property type="match status" value="1"/>
</dbReference>
<dbReference type="GO" id="GO:0002949">
    <property type="term" value="P:tRNA threonylcarbamoyladenosine modification"/>
    <property type="evidence" value="ECO:0007669"/>
    <property type="project" value="UniProtKB-UniRule"/>
</dbReference>
<organism evidence="10 11">
    <name type="scientific">Desulfosporosinus metallidurans</name>
    <dbReference type="NCBI Taxonomy" id="1888891"/>
    <lineage>
        <taxon>Bacteria</taxon>
        <taxon>Bacillati</taxon>
        <taxon>Bacillota</taxon>
        <taxon>Clostridia</taxon>
        <taxon>Eubacteriales</taxon>
        <taxon>Desulfitobacteriaceae</taxon>
        <taxon>Desulfosporosinus</taxon>
    </lineage>
</organism>
<proteinExistence type="inferred from homology"/>
<feature type="binding site" evidence="8">
    <location>
        <position position="310"/>
    </location>
    <ligand>
        <name>Fe cation</name>
        <dbReference type="ChEBI" id="CHEBI:24875"/>
    </ligand>
</feature>
<comment type="catalytic activity">
    <reaction evidence="7 8">
        <text>L-threonylcarbamoyladenylate + adenosine(37) in tRNA = N(6)-L-threonylcarbamoyladenosine(37) in tRNA + AMP + H(+)</text>
        <dbReference type="Rhea" id="RHEA:37059"/>
        <dbReference type="Rhea" id="RHEA-COMP:10162"/>
        <dbReference type="Rhea" id="RHEA-COMP:10163"/>
        <dbReference type="ChEBI" id="CHEBI:15378"/>
        <dbReference type="ChEBI" id="CHEBI:73682"/>
        <dbReference type="ChEBI" id="CHEBI:74411"/>
        <dbReference type="ChEBI" id="CHEBI:74418"/>
        <dbReference type="ChEBI" id="CHEBI:456215"/>
        <dbReference type="EC" id="2.3.1.234"/>
    </reaction>
</comment>
<evidence type="ECO:0000256" key="6">
    <source>
        <dbReference type="ARBA" id="ARBA00023315"/>
    </source>
</evidence>
<dbReference type="GO" id="GO:0061711">
    <property type="term" value="F:tRNA N(6)-L-threonylcarbamoyladenine synthase activity"/>
    <property type="evidence" value="ECO:0007669"/>
    <property type="project" value="UniProtKB-EC"/>
</dbReference>
<dbReference type="InterPro" id="IPR000905">
    <property type="entry name" value="Gcp-like_dom"/>
</dbReference>
<keyword evidence="1 8" id="KW-0963">Cytoplasm</keyword>